<keyword evidence="1" id="KW-0732">Signal</keyword>
<sequence length="186" mass="20293">MRTRLYIAAIATATLAACATTPSDRIRDRFEAQLAGNESATAALQGWCAKQGMADPAKIVVEHMDTNGEEPADAIRQMLEVEPDEPLGYRHVRLVCGSTVMSVAHNWYVPGRLTPAMNETLETTNTPFGRAVAELGFTRQRLQSIRGPGVACPSETILTHRAVLRRKDTKPISTVIECYTPANLAD</sequence>
<dbReference type="RefSeq" id="WP_160616662.1">
    <property type="nucleotide sequence ID" value="NZ_WTYR01000001.1"/>
</dbReference>
<reference evidence="2 3" key="1">
    <citation type="submission" date="2019-12" db="EMBL/GenBank/DDBJ databases">
        <title>Genomic-based taxomic classification of the family Erythrobacteraceae.</title>
        <authorList>
            <person name="Xu L."/>
        </authorList>
    </citation>
    <scope>NUCLEOTIDE SEQUENCE [LARGE SCALE GENOMIC DNA]</scope>
    <source>
        <strain evidence="2 3">LMG 29519</strain>
    </source>
</reference>
<comment type="caution">
    <text evidence="2">The sequence shown here is derived from an EMBL/GenBank/DDBJ whole genome shotgun (WGS) entry which is preliminary data.</text>
</comment>
<accession>A0A6I4U1W6</accession>
<evidence type="ECO:0000256" key="1">
    <source>
        <dbReference type="SAM" id="SignalP"/>
    </source>
</evidence>
<keyword evidence="3" id="KW-1185">Reference proteome</keyword>
<dbReference type="AlphaFoldDB" id="A0A6I4U1W6"/>
<dbReference type="Gene3D" id="3.40.1410.10">
    <property type="entry name" value="Chorismate lyase-like"/>
    <property type="match status" value="1"/>
</dbReference>
<evidence type="ECO:0000313" key="3">
    <source>
        <dbReference type="Proteomes" id="UP000429229"/>
    </source>
</evidence>
<dbReference type="InterPro" id="IPR028978">
    <property type="entry name" value="Chorismate_lyase_/UTRA_dom_sf"/>
</dbReference>
<evidence type="ECO:0000313" key="2">
    <source>
        <dbReference type="EMBL" id="MXP10010.1"/>
    </source>
</evidence>
<dbReference type="PROSITE" id="PS51257">
    <property type="entry name" value="PROKAR_LIPOPROTEIN"/>
    <property type="match status" value="1"/>
</dbReference>
<name>A0A6I4U1W6_9SPHN</name>
<dbReference type="SUPFAM" id="SSF64288">
    <property type="entry name" value="Chorismate lyase-like"/>
    <property type="match status" value="1"/>
</dbReference>
<dbReference type="OrthoDB" id="7862147at2"/>
<proteinExistence type="predicted"/>
<dbReference type="Proteomes" id="UP000429229">
    <property type="component" value="Unassembled WGS sequence"/>
</dbReference>
<feature type="signal peptide" evidence="1">
    <location>
        <begin position="1"/>
        <end position="19"/>
    </location>
</feature>
<evidence type="ECO:0008006" key="4">
    <source>
        <dbReference type="Google" id="ProtNLM"/>
    </source>
</evidence>
<protein>
    <recommendedName>
        <fullName evidence="4">Chorismate lyase</fullName>
    </recommendedName>
</protein>
<organism evidence="2 3">
    <name type="scientific">Alteriqipengyuania halimionae</name>
    <dbReference type="NCBI Taxonomy" id="1926630"/>
    <lineage>
        <taxon>Bacteria</taxon>
        <taxon>Pseudomonadati</taxon>
        <taxon>Pseudomonadota</taxon>
        <taxon>Alphaproteobacteria</taxon>
        <taxon>Sphingomonadales</taxon>
        <taxon>Erythrobacteraceae</taxon>
        <taxon>Alteriqipengyuania</taxon>
    </lineage>
</organism>
<gene>
    <name evidence="2" type="ORF">GRI68_07430</name>
</gene>
<feature type="chain" id="PRO_5026234996" description="Chorismate lyase" evidence="1">
    <location>
        <begin position="20"/>
        <end position="186"/>
    </location>
</feature>
<dbReference type="EMBL" id="WTYR01000001">
    <property type="protein sequence ID" value="MXP10010.1"/>
    <property type="molecule type" value="Genomic_DNA"/>
</dbReference>